<reference evidence="2 3" key="1">
    <citation type="journal article" date="2017" name="Curr. Biol.">
        <title>Genome architecture and evolution of a unichromosomal asexual nematode.</title>
        <authorList>
            <person name="Fradin H."/>
            <person name="Zegar C."/>
            <person name="Gutwein M."/>
            <person name="Lucas J."/>
            <person name="Kovtun M."/>
            <person name="Corcoran D."/>
            <person name="Baugh L.R."/>
            <person name="Kiontke K."/>
            <person name="Gunsalus K."/>
            <person name="Fitch D.H."/>
            <person name="Piano F."/>
        </authorList>
    </citation>
    <scope>NUCLEOTIDE SEQUENCE [LARGE SCALE GENOMIC DNA]</scope>
    <source>
        <strain evidence="2">PF1309</strain>
    </source>
</reference>
<dbReference type="AlphaFoldDB" id="A0A2A2LFX5"/>
<accession>A0A2A2LFX5</accession>
<feature type="signal peptide" evidence="1">
    <location>
        <begin position="1"/>
        <end position="18"/>
    </location>
</feature>
<protein>
    <submittedName>
        <fullName evidence="2">Uncharacterized protein</fullName>
    </submittedName>
</protein>
<dbReference type="OrthoDB" id="5866012at2759"/>
<gene>
    <name evidence="2" type="ORF">WR25_04512</name>
</gene>
<comment type="caution">
    <text evidence="2">The sequence shown here is derived from an EMBL/GenBank/DDBJ whole genome shotgun (WGS) entry which is preliminary data.</text>
</comment>
<evidence type="ECO:0000313" key="3">
    <source>
        <dbReference type="Proteomes" id="UP000218231"/>
    </source>
</evidence>
<evidence type="ECO:0000256" key="1">
    <source>
        <dbReference type="SAM" id="SignalP"/>
    </source>
</evidence>
<dbReference type="EMBL" id="LIAE01006806">
    <property type="protein sequence ID" value="PAV85093.1"/>
    <property type="molecule type" value="Genomic_DNA"/>
</dbReference>
<keyword evidence="1" id="KW-0732">Signal</keyword>
<dbReference type="Proteomes" id="UP000218231">
    <property type="component" value="Unassembled WGS sequence"/>
</dbReference>
<feature type="chain" id="PRO_5013507834" evidence="1">
    <location>
        <begin position="19"/>
        <end position="140"/>
    </location>
</feature>
<organism evidence="2 3">
    <name type="scientific">Diploscapter pachys</name>
    <dbReference type="NCBI Taxonomy" id="2018661"/>
    <lineage>
        <taxon>Eukaryota</taxon>
        <taxon>Metazoa</taxon>
        <taxon>Ecdysozoa</taxon>
        <taxon>Nematoda</taxon>
        <taxon>Chromadorea</taxon>
        <taxon>Rhabditida</taxon>
        <taxon>Rhabditina</taxon>
        <taxon>Rhabditomorpha</taxon>
        <taxon>Rhabditoidea</taxon>
        <taxon>Rhabditidae</taxon>
        <taxon>Diploscapter</taxon>
    </lineage>
</organism>
<proteinExistence type="predicted"/>
<name>A0A2A2LFX5_9BILA</name>
<keyword evidence="3" id="KW-1185">Reference proteome</keyword>
<dbReference type="EMBL" id="LIAE01006806">
    <property type="protein sequence ID" value="PAV85092.1"/>
    <property type="molecule type" value="Genomic_DNA"/>
</dbReference>
<sequence>MRFLLIVAISLVFILVHTQDSGFVIPLPFGGLNIKKTEDGKTEIDANGNLNIFGWGAKKDFKIVTGNGTFDIKNKDTAIVNNTDFGLGGDLGVDKSKGISNNVNLTLGDQTSHGGVGKETNFIEELIKSLQNLGSTTPKP</sequence>
<evidence type="ECO:0000313" key="2">
    <source>
        <dbReference type="EMBL" id="PAV85093.1"/>
    </source>
</evidence>